<protein>
    <submittedName>
        <fullName evidence="1">Uncharacterized protein</fullName>
    </submittedName>
</protein>
<dbReference type="AlphaFoldDB" id="A0A9W6QKZ9"/>
<evidence type="ECO:0000313" key="1">
    <source>
        <dbReference type="EMBL" id="GLW90494.1"/>
    </source>
</evidence>
<reference evidence="1" key="1">
    <citation type="submission" date="2023-02" db="EMBL/GenBank/DDBJ databases">
        <title>Actinokineospora globicatena NBRC 15670.</title>
        <authorList>
            <person name="Ichikawa N."/>
            <person name="Sato H."/>
            <person name="Tonouchi N."/>
        </authorList>
    </citation>
    <scope>NUCLEOTIDE SEQUENCE</scope>
    <source>
        <strain evidence="1">NBRC 15670</strain>
    </source>
</reference>
<comment type="caution">
    <text evidence="1">The sequence shown here is derived from an EMBL/GenBank/DDBJ whole genome shotgun (WGS) entry which is preliminary data.</text>
</comment>
<accession>A0A9W6QKZ9</accession>
<organism evidence="1 2">
    <name type="scientific">Actinokineospora globicatena</name>
    <dbReference type="NCBI Taxonomy" id="103729"/>
    <lineage>
        <taxon>Bacteria</taxon>
        <taxon>Bacillati</taxon>
        <taxon>Actinomycetota</taxon>
        <taxon>Actinomycetes</taxon>
        <taxon>Pseudonocardiales</taxon>
        <taxon>Pseudonocardiaceae</taxon>
        <taxon>Actinokineospora</taxon>
    </lineage>
</organism>
<name>A0A9W6QKZ9_9PSEU</name>
<evidence type="ECO:0000313" key="2">
    <source>
        <dbReference type="Proteomes" id="UP001165042"/>
    </source>
</evidence>
<dbReference type="Proteomes" id="UP001165042">
    <property type="component" value="Unassembled WGS sequence"/>
</dbReference>
<proteinExistence type="predicted"/>
<keyword evidence="2" id="KW-1185">Reference proteome</keyword>
<dbReference type="EMBL" id="BSSD01000001">
    <property type="protein sequence ID" value="GLW90494.1"/>
    <property type="molecule type" value="Genomic_DNA"/>
</dbReference>
<gene>
    <name evidence="1" type="ORF">Aglo03_13100</name>
</gene>
<sequence>MATRLSVRASSTQFPPRERELRRHGVLSDMISPSGRPLFPDDQYRVRNRVPNRLSGYAALGTPAAKRAPVVTLTVAARALAGALQWALSIEVARRSTLLQAC</sequence>